<accession>A0A1C4B1Z8</accession>
<protein>
    <recommendedName>
        <fullName evidence="1">Peptidase A1 domain-containing protein</fullName>
    </recommendedName>
</protein>
<evidence type="ECO:0000259" key="1">
    <source>
        <dbReference type="PROSITE" id="PS51767"/>
    </source>
</evidence>
<proteinExistence type="predicted"/>
<dbReference type="EMBL" id="FMAY01000004">
    <property type="protein sequence ID" value="SCC00911.1"/>
    <property type="molecule type" value="Genomic_DNA"/>
</dbReference>
<dbReference type="Proteomes" id="UP000198975">
    <property type="component" value="Unassembled WGS sequence"/>
</dbReference>
<name>A0A1C4B1Z8_9ENTR</name>
<organism evidence="2 3">
    <name type="scientific">Kosakonia oryzendophytica</name>
    <dbReference type="NCBI Taxonomy" id="1005665"/>
    <lineage>
        <taxon>Bacteria</taxon>
        <taxon>Pseudomonadati</taxon>
        <taxon>Pseudomonadota</taxon>
        <taxon>Gammaproteobacteria</taxon>
        <taxon>Enterobacterales</taxon>
        <taxon>Enterobacteriaceae</taxon>
        <taxon>Kosakonia</taxon>
    </lineage>
</organism>
<dbReference type="PROSITE" id="PS51767">
    <property type="entry name" value="PEPTIDASE_A1"/>
    <property type="match status" value="1"/>
</dbReference>
<dbReference type="RefSeq" id="WP_338060536.1">
    <property type="nucleotide sequence ID" value="NZ_FMAY01000004.1"/>
</dbReference>
<gene>
    <name evidence="2" type="ORF">GA0061071_10467</name>
</gene>
<evidence type="ECO:0000313" key="3">
    <source>
        <dbReference type="Proteomes" id="UP000198975"/>
    </source>
</evidence>
<dbReference type="InterPro" id="IPR049973">
    <property type="entry name" value="STY0301-like"/>
</dbReference>
<feature type="domain" description="Peptidase A1" evidence="1">
    <location>
        <begin position="51"/>
        <end position="132"/>
    </location>
</feature>
<dbReference type="InterPro" id="IPR033121">
    <property type="entry name" value="PEPTIDASE_A1"/>
</dbReference>
<dbReference type="NCBIfam" id="NF042415">
    <property type="entry name" value="STY0301_fam"/>
    <property type="match status" value="1"/>
</dbReference>
<dbReference type="AlphaFoldDB" id="A0A1C4B1Z8"/>
<keyword evidence="3" id="KW-1185">Reference proteome</keyword>
<evidence type="ECO:0000313" key="2">
    <source>
        <dbReference type="EMBL" id="SCC00911.1"/>
    </source>
</evidence>
<sequence length="132" mass="14772">MGLNALKKMGMLWNRAVLLSGAIMLFSGSVFAEKVSCPDVLTINAKNYRMYYADVFVGPPSERASLLPDTDDEMVWTLQDSQDYAKAHNTSMFLVCHYKGTDKTITVRVPVTAKKCTVWFESANNHDHGDCE</sequence>
<reference evidence="3" key="1">
    <citation type="submission" date="2016-08" db="EMBL/GenBank/DDBJ databases">
        <authorList>
            <person name="Varghese N."/>
            <person name="Submissions Spin"/>
        </authorList>
    </citation>
    <scope>NUCLEOTIDE SEQUENCE [LARGE SCALE GENOMIC DNA]</scope>
    <source>
        <strain evidence="3">REICA_082</strain>
    </source>
</reference>